<reference evidence="1" key="1">
    <citation type="journal article" date="2021" name="PeerJ">
        <title>Extensive microbial diversity within the chicken gut microbiome revealed by metagenomics and culture.</title>
        <authorList>
            <person name="Gilroy R."/>
            <person name="Ravi A."/>
            <person name="Getino M."/>
            <person name="Pursley I."/>
            <person name="Horton D.L."/>
            <person name="Alikhan N.F."/>
            <person name="Baker D."/>
            <person name="Gharbi K."/>
            <person name="Hall N."/>
            <person name="Watson M."/>
            <person name="Adriaenssens E.M."/>
            <person name="Foster-Nyarko E."/>
            <person name="Jarju S."/>
            <person name="Secka A."/>
            <person name="Antonio M."/>
            <person name="Oren A."/>
            <person name="Chaudhuri R.R."/>
            <person name="La Ragione R."/>
            <person name="Hildebrand F."/>
            <person name="Pallen M.J."/>
        </authorList>
    </citation>
    <scope>NUCLEOTIDE SEQUENCE</scope>
    <source>
        <strain evidence="1">CHK185-1770</strain>
    </source>
</reference>
<dbReference type="Proteomes" id="UP000826793">
    <property type="component" value="Unassembled WGS sequence"/>
</dbReference>
<name>A0A9D2MU89_9FIRM</name>
<evidence type="ECO:0000313" key="1">
    <source>
        <dbReference type="EMBL" id="HJB97329.1"/>
    </source>
</evidence>
<organism evidence="1 2">
    <name type="scientific">Candidatus Acutalibacter pullicola</name>
    <dbReference type="NCBI Taxonomy" id="2838417"/>
    <lineage>
        <taxon>Bacteria</taxon>
        <taxon>Bacillati</taxon>
        <taxon>Bacillota</taxon>
        <taxon>Clostridia</taxon>
        <taxon>Eubacteriales</taxon>
        <taxon>Acutalibacteraceae</taxon>
        <taxon>Acutalibacter</taxon>
    </lineage>
</organism>
<keyword evidence="1" id="KW-0067">ATP-binding</keyword>
<gene>
    <name evidence="1" type="ORF">H9710_01985</name>
</gene>
<reference evidence="1" key="2">
    <citation type="submission" date="2021-04" db="EMBL/GenBank/DDBJ databases">
        <authorList>
            <person name="Gilroy R."/>
        </authorList>
    </citation>
    <scope>NUCLEOTIDE SEQUENCE</scope>
    <source>
        <strain evidence="1">CHK185-1770</strain>
    </source>
</reference>
<protein>
    <submittedName>
        <fullName evidence="1">ATP-binding protein</fullName>
    </submittedName>
</protein>
<dbReference type="InterPro" id="IPR027417">
    <property type="entry name" value="P-loop_NTPase"/>
</dbReference>
<dbReference type="AlphaFoldDB" id="A0A9D2MU89"/>
<accession>A0A9D2MU89</accession>
<dbReference type="Pfam" id="PF13671">
    <property type="entry name" value="AAA_33"/>
    <property type="match status" value="1"/>
</dbReference>
<proteinExistence type="predicted"/>
<dbReference type="Gene3D" id="3.40.50.300">
    <property type="entry name" value="P-loop containing nucleotide triphosphate hydrolases"/>
    <property type="match status" value="1"/>
</dbReference>
<dbReference type="SUPFAM" id="SSF52540">
    <property type="entry name" value="P-loop containing nucleoside triphosphate hydrolases"/>
    <property type="match status" value="1"/>
</dbReference>
<sequence length="165" mass="19226">MEKKPTLTLMVGLPGAGKTTRAKELEQATGAVRFTPDEWHLFLFGDDFHDPREHALHDQRHDRVEELQWRLGKRLLAQGVSVILDFGFWAKEQREEKYREAQALGAEFSLCYVHAPLEELCRRLEARVQAGQKDVFQTITREDMEQWAALFQEPDEEEMDGHYAQ</sequence>
<dbReference type="EMBL" id="DWXG01000016">
    <property type="protein sequence ID" value="HJB97329.1"/>
    <property type="molecule type" value="Genomic_DNA"/>
</dbReference>
<dbReference type="GO" id="GO:0005524">
    <property type="term" value="F:ATP binding"/>
    <property type="evidence" value="ECO:0007669"/>
    <property type="project" value="UniProtKB-KW"/>
</dbReference>
<keyword evidence="1" id="KW-0547">Nucleotide-binding</keyword>
<evidence type="ECO:0000313" key="2">
    <source>
        <dbReference type="Proteomes" id="UP000826793"/>
    </source>
</evidence>
<comment type="caution">
    <text evidence="1">The sequence shown here is derived from an EMBL/GenBank/DDBJ whole genome shotgun (WGS) entry which is preliminary data.</text>
</comment>